<keyword evidence="2" id="KW-0645">Protease</keyword>
<feature type="transmembrane region" description="Helical" evidence="10">
    <location>
        <begin position="218"/>
        <end position="239"/>
    </location>
</feature>
<dbReference type="Pfam" id="PF00912">
    <property type="entry name" value="Transgly"/>
    <property type="match status" value="1"/>
</dbReference>
<proteinExistence type="predicted"/>
<feature type="domain" description="Glycosyl transferase family 51" evidence="12">
    <location>
        <begin position="266"/>
        <end position="443"/>
    </location>
</feature>
<evidence type="ECO:0000256" key="8">
    <source>
        <dbReference type="ARBA" id="ARBA00049902"/>
    </source>
</evidence>
<keyword evidence="5" id="KW-0378">Hydrolase</keyword>
<dbReference type="InterPro" id="IPR023346">
    <property type="entry name" value="Lysozyme-like_dom_sf"/>
</dbReference>
<accession>A0ABQ4JP60</accession>
<evidence type="ECO:0000256" key="9">
    <source>
        <dbReference type="SAM" id="MobiDB-lite"/>
    </source>
</evidence>
<evidence type="ECO:0000259" key="11">
    <source>
        <dbReference type="Pfam" id="PF00905"/>
    </source>
</evidence>
<evidence type="ECO:0000256" key="7">
    <source>
        <dbReference type="ARBA" id="ARBA00034000"/>
    </source>
</evidence>
<evidence type="ECO:0000256" key="2">
    <source>
        <dbReference type="ARBA" id="ARBA00022670"/>
    </source>
</evidence>
<keyword evidence="14" id="KW-1185">Reference proteome</keyword>
<keyword evidence="6" id="KW-0511">Multifunctional enzyme</keyword>
<comment type="catalytic activity">
    <reaction evidence="8">
        <text>[GlcNAc-(1-&gt;4)-Mur2Ac(oyl-L-Ala-gamma-D-Glu-L-Lys-D-Ala-D-Ala)](n)-di-trans,octa-cis-undecaprenyl diphosphate + beta-D-GlcNAc-(1-&gt;4)-Mur2Ac(oyl-L-Ala-gamma-D-Glu-L-Lys-D-Ala-D-Ala)-di-trans,octa-cis-undecaprenyl diphosphate = [GlcNAc-(1-&gt;4)-Mur2Ac(oyl-L-Ala-gamma-D-Glu-L-Lys-D-Ala-D-Ala)](n+1)-di-trans,octa-cis-undecaprenyl diphosphate + di-trans,octa-cis-undecaprenyl diphosphate + H(+)</text>
        <dbReference type="Rhea" id="RHEA:23708"/>
        <dbReference type="Rhea" id="RHEA-COMP:9602"/>
        <dbReference type="Rhea" id="RHEA-COMP:9603"/>
        <dbReference type="ChEBI" id="CHEBI:15378"/>
        <dbReference type="ChEBI" id="CHEBI:58405"/>
        <dbReference type="ChEBI" id="CHEBI:60033"/>
        <dbReference type="ChEBI" id="CHEBI:78435"/>
        <dbReference type="EC" id="2.4.99.28"/>
    </reaction>
</comment>
<dbReference type="InterPro" id="IPR036950">
    <property type="entry name" value="PBP_transglycosylase"/>
</dbReference>
<keyword evidence="10" id="KW-0812">Transmembrane</keyword>
<dbReference type="InterPro" id="IPR050396">
    <property type="entry name" value="Glycosyltr_51/Transpeptidase"/>
</dbReference>
<dbReference type="SUPFAM" id="SSF53955">
    <property type="entry name" value="Lysozyme-like"/>
    <property type="match status" value="1"/>
</dbReference>
<dbReference type="Proteomes" id="UP000677457">
    <property type="component" value="Unassembled WGS sequence"/>
</dbReference>
<dbReference type="PANTHER" id="PTHR32282">
    <property type="entry name" value="BINDING PROTEIN TRANSPEPTIDASE, PUTATIVE-RELATED"/>
    <property type="match status" value="1"/>
</dbReference>
<feature type="compositionally biased region" description="Gly residues" evidence="9">
    <location>
        <begin position="183"/>
        <end position="192"/>
    </location>
</feature>
<dbReference type="SUPFAM" id="SSF56601">
    <property type="entry name" value="beta-lactamase/transpeptidase-like"/>
    <property type="match status" value="1"/>
</dbReference>
<feature type="compositionally biased region" description="Gly residues" evidence="9">
    <location>
        <begin position="920"/>
        <end position="958"/>
    </location>
</feature>
<evidence type="ECO:0000256" key="6">
    <source>
        <dbReference type="ARBA" id="ARBA00023268"/>
    </source>
</evidence>
<sequence length="974" mass="100351">MNSYGDPSSPRGRARIPGQHDPGLADDAYRAPNDEVRGRAAAPEASAGRASVTPGGGASSGRASVGGSASVPSPAAAGTASVGRASASVSAAPGRASVPAPAAPGRASVPAPSTPGRASVPTSPAPGRASVPVSPAPGGSTGRATVGAASVGTASAGRARVGTAAVEGRASVARASVGPASAGPGGPGGPSGPGRSRSGGRDPNAAARAKKRKRANMLIAACAVFIMLAGVGVVGFAYYSTNVVLPNQIPLPQSTTVYTSDGKGLVAKLGNENRTLITVSQMPQHVRHAVAAAEDRNFYRHSGVDYKGIARAAWNNFTGGDRQGASTITQQYARGAYESLEDDTYTRKVREAIFASKLNDDFSKEKIMENYLNVIYFGRGAYGIEAAAQTFFGKAASKLTVGEGAVLAGIIKQPEPSATHNGFDPATAPDEAKSRWDYVLDGMVAEGWLDAAERPTEFPEVKPPAEGGNGFGVATPRGNVINYVRAEMEQWGLCTNTGADEVKPSCADELRKGGYKITTTIDDKMQTALEKAARAGVKGSVLDGQPDNLMAAGVAIDPKTGRVLAYYGGESGGDIDLAGKNTTDGILFGGHPPASSFKVYTLAAAIEAGISVNSRWDATPFTPEGYEGKIHNASRNAHCGKSCTLDESTVKSYNVPFFHVAEQIGPDKVVSMARQAGITTMWTDNPVKPYNLLAEKPEDLAPARFDHVVGYGQYPITVLDHANGLATLANDGLYHKAHFVLKVEQKDKATGEWKVVRGTGEKLDGQQRIRKGVTDEVTAVLKQIPSQNGNALSGRRQAAGKTGTWELLDTPHNSNAWMVGYDDNLATAIWIGANPEAESKAILNKNNKNIGGSDLPADLWQRFMNEALDGKPKSDLPRITGVGDDTAGNGELPKPPEPPDCGPLGLFCPGGDDDDDDNGGGDNGGGDNGGGDNGGGDNGGGGNNGGRGNNGGGGGGDIGFPPPPTGNTERPRRD</sequence>
<organism evidence="13 14">
    <name type="scientific">Salinispora arenicola</name>
    <dbReference type="NCBI Taxonomy" id="168697"/>
    <lineage>
        <taxon>Bacteria</taxon>
        <taxon>Bacillati</taxon>
        <taxon>Actinomycetota</taxon>
        <taxon>Actinomycetes</taxon>
        <taxon>Micromonosporales</taxon>
        <taxon>Micromonosporaceae</taxon>
        <taxon>Salinispora</taxon>
    </lineage>
</organism>
<keyword evidence="4" id="KW-0808">Transferase</keyword>
<feature type="compositionally biased region" description="Low complexity" evidence="9">
    <location>
        <begin position="39"/>
        <end position="51"/>
    </location>
</feature>
<keyword evidence="10" id="KW-0472">Membrane</keyword>
<keyword evidence="3" id="KW-0328">Glycosyltransferase</keyword>
<evidence type="ECO:0000313" key="13">
    <source>
        <dbReference type="EMBL" id="GIM83968.1"/>
    </source>
</evidence>
<evidence type="ECO:0000259" key="12">
    <source>
        <dbReference type="Pfam" id="PF00912"/>
    </source>
</evidence>
<comment type="caution">
    <text evidence="13">The sequence shown here is derived from an EMBL/GenBank/DDBJ whole genome shotgun (WGS) entry which is preliminary data.</text>
</comment>
<feature type="region of interest" description="Disordered" evidence="9">
    <location>
        <begin position="868"/>
        <end position="974"/>
    </location>
</feature>
<protein>
    <recommendedName>
        <fullName evidence="15">Penicillin-insensitive transglycosylase</fullName>
    </recommendedName>
</protein>
<evidence type="ECO:0000256" key="4">
    <source>
        <dbReference type="ARBA" id="ARBA00022679"/>
    </source>
</evidence>
<feature type="compositionally biased region" description="Low complexity" evidence="9">
    <location>
        <begin position="60"/>
        <end position="111"/>
    </location>
</feature>
<name>A0ABQ4JP60_SALAC</name>
<keyword evidence="1" id="KW-0121">Carboxypeptidase</keyword>
<dbReference type="EMBL" id="BOQM01000009">
    <property type="protein sequence ID" value="GIM83968.1"/>
    <property type="molecule type" value="Genomic_DNA"/>
</dbReference>
<dbReference type="Pfam" id="PF00905">
    <property type="entry name" value="Transpeptidase"/>
    <property type="match status" value="1"/>
</dbReference>
<dbReference type="Gene3D" id="1.10.3810.10">
    <property type="entry name" value="Biosynthetic peptidoglycan transglycosylase-like"/>
    <property type="match status" value="1"/>
</dbReference>
<keyword evidence="10" id="KW-1133">Transmembrane helix</keyword>
<dbReference type="InterPro" id="IPR012338">
    <property type="entry name" value="Beta-lactam/transpept-like"/>
</dbReference>
<dbReference type="Gene3D" id="3.40.710.10">
    <property type="entry name" value="DD-peptidase/beta-lactamase superfamily"/>
    <property type="match status" value="1"/>
</dbReference>
<dbReference type="InterPro" id="IPR001264">
    <property type="entry name" value="Glyco_trans_51"/>
</dbReference>
<feature type="domain" description="Penicillin-binding protein transpeptidase" evidence="11">
    <location>
        <begin position="553"/>
        <end position="823"/>
    </location>
</feature>
<gene>
    <name evidence="13" type="ORF">Sar04_14900</name>
</gene>
<feature type="region of interest" description="Disordered" evidence="9">
    <location>
        <begin position="1"/>
        <end position="147"/>
    </location>
</feature>
<comment type="catalytic activity">
    <reaction evidence="7">
        <text>Preferential cleavage: (Ac)2-L-Lys-D-Ala-|-D-Ala. Also transpeptidation of peptidyl-alanyl moieties that are N-acyl substituents of D-alanine.</text>
        <dbReference type="EC" id="3.4.16.4"/>
    </reaction>
</comment>
<dbReference type="PANTHER" id="PTHR32282:SF34">
    <property type="entry name" value="PENICILLIN-BINDING PROTEIN 1A"/>
    <property type="match status" value="1"/>
</dbReference>
<evidence type="ECO:0000256" key="1">
    <source>
        <dbReference type="ARBA" id="ARBA00022645"/>
    </source>
</evidence>
<evidence type="ECO:0000256" key="3">
    <source>
        <dbReference type="ARBA" id="ARBA00022676"/>
    </source>
</evidence>
<evidence type="ECO:0000256" key="10">
    <source>
        <dbReference type="SAM" id="Phobius"/>
    </source>
</evidence>
<reference evidence="13 14" key="1">
    <citation type="submission" date="2021-03" db="EMBL/GenBank/DDBJ databases">
        <title>Whole genome shotgun sequence of Salinispora arenicola NBRC 105043.</title>
        <authorList>
            <person name="Komaki H."/>
            <person name="Tamura T."/>
        </authorList>
    </citation>
    <scope>NUCLEOTIDE SEQUENCE [LARGE SCALE GENOMIC DNA]</scope>
    <source>
        <strain evidence="13 14">NBRC 105043</strain>
    </source>
</reference>
<feature type="region of interest" description="Disordered" evidence="9">
    <location>
        <begin position="175"/>
        <end position="209"/>
    </location>
</feature>
<evidence type="ECO:0000256" key="5">
    <source>
        <dbReference type="ARBA" id="ARBA00022801"/>
    </source>
</evidence>
<evidence type="ECO:0008006" key="15">
    <source>
        <dbReference type="Google" id="ProtNLM"/>
    </source>
</evidence>
<dbReference type="InterPro" id="IPR001460">
    <property type="entry name" value="PCN-bd_Tpept"/>
</dbReference>
<evidence type="ECO:0000313" key="14">
    <source>
        <dbReference type="Proteomes" id="UP000677457"/>
    </source>
</evidence>
<feature type="compositionally biased region" description="Basic and acidic residues" evidence="9">
    <location>
        <begin position="27"/>
        <end position="38"/>
    </location>
</feature>